<reference evidence="1 2" key="1">
    <citation type="journal article" date="2005" name="Proc. Natl. Acad. Sci. U.S.A.">
        <title>The complete genome sequence of Mycobacterium avium subspecies paratuberculosis.</title>
        <authorList>
            <person name="Li L."/>
            <person name="Bannantine J.P."/>
            <person name="Zhang Q."/>
            <person name="Amonsin A."/>
            <person name="May B.J."/>
            <person name="Alt D."/>
            <person name="Banerji N."/>
            <person name="Kanjilal S."/>
            <person name="Kapur V."/>
        </authorList>
    </citation>
    <scope>NUCLEOTIDE SEQUENCE [LARGE SCALE GENOMIC DNA]</scope>
    <source>
        <strain evidence="2">ATCC BAA-968 / K-10</strain>
    </source>
</reference>
<keyword evidence="2" id="KW-1185">Reference proteome</keyword>
<dbReference type="EMBL" id="AE016958">
    <property type="protein sequence ID" value="AAS04452.1"/>
    <property type="molecule type" value="Genomic_DNA"/>
</dbReference>
<organism evidence="1 2">
    <name type="scientific">Mycolicibacterium paratuberculosis (strain ATCC BAA-968 / K-10)</name>
    <name type="common">Mycobacterium paratuberculosis</name>
    <dbReference type="NCBI Taxonomy" id="262316"/>
    <lineage>
        <taxon>Bacteria</taxon>
        <taxon>Bacillati</taxon>
        <taxon>Actinomycetota</taxon>
        <taxon>Actinomycetes</taxon>
        <taxon>Mycobacteriales</taxon>
        <taxon>Mycobacteriaceae</taxon>
        <taxon>Mycobacterium</taxon>
        <taxon>Mycobacterium avium complex (MAC)</taxon>
    </lineage>
</organism>
<gene>
    <name evidence="1" type="ordered locus">MAP_2135c</name>
</gene>
<dbReference type="AlphaFoldDB" id="Q73Y23"/>
<protein>
    <submittedName>
        <fullName evidence="1">Uncharacterized protein</fullName>
    </submittedName>
</protein>
<dbReference type="Proteomes" id="UP000000580">
    <property type="component" value="Chromosome"/>
</dbReference>
<dbReference type="KEGG" id="mpa:MAP_2135c"/>
<sequence length="143" mass="15125">MLFDTRVTYGKSAIPAYSLRFVLRCEPVGVNRFATASERFDRLWKGAGVLLPLGSPLPDDTVSAVRGESGVLGGLSVPLKWGVAVPPDDYDHWAPKPEASAEAVEETAEMPRPTAVADGVWSGWDGEAVPRTAGVIPHSPAAG</sequence>
<dbReference type="HOGENOM" id="CLU_150615_0_0_11"/>
<accession>Q73Y23</accession>
<dbReference type="eggNOG" id="ENOG5032P8V">
    <property type="taxonomic scope" value="Bacteria"/>
</dbReference>
<evidence type="ECO:0000313" key="1">
    <source>
        <dbReference type="EMBL" id="AAS04452.1"/>
    </source>
</evidence>
<evidence type="ECO:0000313" key="2">
    <source>
        <dbReference type="Proteomes" id="UP000000580"/>
    </source>
</evidence>
<proteinExistence type="predicted"/>
<name>Q73Y23_MYCPA</name>